<comment type="caution">
    <text evidence="2">The sequence shown here is derived from an EMBL/GenBank/DDBJ whole genome shotgun (WGS) entry which is preliminary data.</text>
</comment>
<feature type="compositionally biased region" description="Polar residues" evidence="1">
    <location>
        <begin position="66"/>
        <end position="76"/>
    </location>
</feature>
<evidence type="ECO:0000313" key="3">
    <source>
        <dbReference type="Proteomes" id="UP001362999"/>
    </source>
</evidence>
<dbReference type="Proteomes" id="UP001362999">
    <property type="component" value="Unassembled WGS sequence"/>
</dbReference>
<feature type="compositionally biased region" description="Pro residues" evidence="1">
    <location>
        <begin position="406"/>
        <end position="447"/>
    </location>
</feature>
<gene>
    <name evidence="2" type="ORF">R3P38DRAFT_2807856</name>
</gene>
<sequence>MPHSSLPPSSPPSSPTRATDDLLDLLQQLSPSKPPDVQRRIQRDIQARTNELRDGVGSLKRRLTDAENQSISQAQPKRQRGRFNRAAQADDSVEDAASIEGAAREAGRHFVVQESLFLVDTAVLTVAIDPDFEPATEFDSAKNRVQGQLLQVMHYLPEDIHRHRTTRLVANSFEDGMKSQLSNTSTRLRGPALRYIVDDTRPFKSSSSRFNAFRTDIGYQTGTATKEPFYSKTKVPILYLTGVQDLDGFLRGPVLLNIYASIIRGPKGAEGLFEGKSKRTGNRFVEKIYKIKSVNTGAIAIWLHSADTQLVEIGDETGINYRERHSYYLEKLLEAVSDEKPWALGLLDYWNHIFFPELDDVKNLNDGMRVAGNQDLENEEDDDDFFISGRRSPSPIQIPQEQRAPSPLPPSPPRRPPSTPAPPPRQPSPTPDLPSPQRSPSPVAPRKPAPRRTTRSSATAAASISMARRGRR</sequence>
<feature type="compositionally biased region" description="Low complexity" evidence="1">
    <location>
        <begin position="455"/>
        <end position="472"/>
    </location>
</feature>
<evidence type="ECO:0000256" key="1">
    <source>
        <dbReference type="SAM" id="MobiDB-lite"/>
    </source>
</evidence>
<feature type="compositionally biased region" description="Acidic residues" evidence="1">
    <location>
        <begin position="376"/>
        <end position="385"/>
    </location>
</feature>
<proteinExistence type="predicted"/>
<reference evidence="2 3" key="1">
    <citation type="journal article" date="2024" name="J Genomics">
        <title>Draft genome sequencing and assembly of Favolaschia claudopus CIRM-BRFM 2984 isolated from oak limbs.</title>
        <authorList>
            <person name="Navarro D."/>
            <person name="Drula E."/>
            <person name="Chaduli D."/>
            <person name="Cazenave R."/>
            <person name="Ahrendt S."/>
            <person name="Wang J."/>
            <person name="Lipzen A."/>
            <person name="Daum C."/>
            <person name="Barry K."/>
            <person name="Grigoriev I.V."/>
            <person name="Favel A."/>
            <person name="Rosso M.N."/>
            <person name="Martin F."/>
        </authorList>
    </citation>
    <scope>NUCLEOTIDE SEQUENCE [LARGE SCALE GENOMIC DNA]</scope>
    <source>
        <strain evidence="2 3">CIRM-BRFM 2984</strain>
    </source>
</reference>
<name>A0AAV9ZIJ3_9AGAR</name>
<protein>
    <submittedName>
        <fullName evidence="2">Uncharacterized protein</fullName>
    </submittedName>
</protein>
<feature type="region of interest" description="Disordered" evidence="1">
    <location>
        <begin position="372"/>
        <end position="472"/>
    </location>
</feature>
<organism evidence="2 3">
    <name type="scientific">Favolaschia claudopus</name>
    <dbReference type="NCBI Taxonomy" id="2862362"/>
    <lineage>
        <taxon>Eukaryota</taxon>
        <taxon>Fungi</taxon>
        <taxon>Dikarya</taxon>
        <taxon>Basidiomycota</taxon>
        <taxon>Agaricomycotina</taxon>
        <taxon>Agaricomycetes</taxon>
        <taxon>Agaricomycetidae</taxon>
        <taxon>Agaricales</taxon>
        <taxon>Marasmiineae</taxon>
        <taxon>Mycenaceae</taxon>
        <taxon>Favolaschia</taxon>
    </lineage>
</organism>
<feature type="compositionally biased region" description="Basic and acidic residues" evidence="1">
    <location>
        <begin position="36"/>
        <end position="54"/>
    </location>
</feature>
<dbReference type="InterPro" id="IPR046521">
    <property type="entry name" value="DUF6698"/>
</dbReference>
<accession>A0AAV9ZIJ3</accession>
<dbReference type="AlphaFoldDB" id="A0AAV9ZIJ3"/>
<evidence type="ECO:0000313" key="2">
    <source>
        <dbReference type="EMBL" id="KAK6983846.1"/>
    </source>
</evidence>
<dbReference type="EMBL" id="JAWWNJ010000147">
    <property type="protein sequence ID" value="KAK6983846.1"/>
    <property type="molecule type" value="Genomic_DNA"/>
</dbReference>
<keyword evidence="3" id="KW-1185">Reference proteome</keyword>
<dbReference type="Pfam" id="PF20414">
    <property type="entry name" value="DUF6698"/>
    <property type="match status" value="1"/>
</dbReference>
<feature type="region of interest" description="Disordered" evidence="1">
    <location>
        <begin position="1"/>
        <end position="20"/>
    </location>
</feature>
<feature type="region of interest" description="Disordered" evidence="1">
    <location>
        <begin position="29"/>
        <end position="92"/>
    </location>
</feature>